<proteinExistence type="predicted"/>
<gene>
    <name evidence="3" type="ORF">AMTR_s00049p00059500</name>
</gene>
<sequence>MIFHSFSIFLRWFVPVHVARMLLVVELCIGARLAEVAKELGRGIHIFTNSASIPSDGNLTSVSNSEEQDEFYEFTAEDYYRLLSTKKDKQLKTRKIREAEEASRRSKISKAIMRVHFPDNYILEAEFHSSDIISSLTDLLKKVIARPDLPFYIYTTPPKQKINDLSKDFHSAGFIPGAIVYFSYDLINGEDEGILISGPFLRDDIMALKDIHLKTVPIEEVIRAEPDTTVPVEVEAPSMPVEAKPATKKPVKPRWLRM</sequence>
<keyword evidence="1" id="KW-0732">Signal</keyword>
<dbReference type="PROSITE" id="PS50033">
    <property type="entry name" value="UBX"/>
    <property type="match status" value="1"/>
</dbReference>
<dbReference type="InterPro" id="IPR044232">
    <property type="entry name" value="PUX1"/>
</dbReference>
<dbReference type="SUPFAM" id="SSF54236">
    <property type="entry name" value="Ubiquitin-like"/>
    <property type="match status" value="1"/>
</dbReference>
<dbReference type="OMA" id="MFLEVFM"/>
<dbReference type="GO" id="GO:0032984">
    <property type="term" value="P:protein-containing complex disassembly"/>
    <property type="evidence" value="ECO:0007669"/>
    <property type="project" value="EnsemblPlants"/>
</dbReference>
<dbReference type="PANTHER" id="PTHR47557">
    <property type="entry name" value="PLANT UBX DOMAIN-CONTAINING PROTEIN 1"/>
    <property type="match status" value="1"/>
</dbReference>
<dbReference type="InterPro" id="IPR001012">
    <property type="entry name" value="UBX_dom"/>
</dbReference>
<organism evidence="3 4">
    <name type="scientific">Amborella trichopoda</name>
    <dbReference type="NCBI Taxonomy" id="13333"/>
    <lineage>
        <taxon>Eukaryota</taxon>
        <taxon>Viridiplantae</taxon>
        <taxon>Streptophyta</taxon>
        <taxon>Embryophyta</taxon>
        <taxon>Tracheophyta</taxon>
        <taxon>Spermatophyta</taxon>
        <taxon>Magnoliopsida</taxon>
        <taxon>Amborellales</taxon>
        <taxon>Amborellaceae</taxon>
        <taxon>Amborella</taxon>
    </lineage>
</organism>
<dbReference type="InterPro" id="IPR029071">
    <property type="entry name" value="Ubiquitin-like_domsf"/>
</dbReference>
<name>W1PZK6_AMBTC</name>
<dbReference type="HOGENOM" id="CLU_062119_0_0_1"/>
<protein>
    <recommendedName>
        <fullName evidence="2">UBX domain-containing protein</fullName>
    </recommendedName>
</protein>
<dbReference type="STRING" id="13333.W1PZK6"/>
<dbReference type="GO" id="GO:0035265">
    <property type="term" value="P:organ growth"/>
    <property type="evidence" value="ECO:0007669"/>
    <property type="project" value="EnsemblPlants"/>
</dbReference>
<dbReference type="PANTHER" id="PTHR47557:SF2">
    <property type="entry name" value="PLANT UBX DOMAIN-CONTAINING PROTEIN 1"/>
    <property type="match status" value="1"/>
</dbReference>
<dbReference type="Gramene" id="ERN13604">
    <property type="protein sequence ID" value="ERN13604"/>
    <property type="gene ID" value="AMTR_s00049p00059500"/>
</dbReference>
<accession>W1PZK6</accession>
<dbReference type="Proteomes" id="UP000017836">
    <property type="component" value="Unassembled WGS sequence"/>
</dbReference>
<feature type="signal peptide" evidence="1">
    <location>
        <begin position="1"/>
        <end position="18"/>
    </location>
</feature>
<dbReference type="EMBL" id="KI392567">
    <property type="protein sequence ID" value="ERN13604.1"/>
    <property type="molecule type" value="Genomic_DNA"/>
</dbReference>
<dbReference type="eggNOG" id="KOG2699">
    <property type="taxonomic scope" value="Eukaryota"/>
</dbReference>
<dbReference type="GO" id="GO:0051117">
    <property type="term" value="F:ATPase binding"/>
    <property type="evidence" value="ECO:0007669"/>
    <property type="project" value="EnsemblPlants"/>
</dbReference>
<dbReference type="CDD" id="cd16118">
    <property type="entry name" value="UBX2_UBXN9"/>
    <property type="match status" value="1"/>
</dbReference>
<reference evidence="4" key="1">
    <citation type="journal article" date="2013" name="Science">
        <title>The Amborella genome and the evolution of flowering plants.</title>
        <authorList>
            <consortium name="Amborella Genome Project"/>
        </authorList>
    </citation>
    <scope>NUCLEOTIDE SEQUENCE [LARGE SCALE GENOMIC DNA]</scope>
</reference>
<evidence type="ECO:0000313" key="3">
    <source>
        <dbReference type="EMBL" id="ERN13604.1"/>
    </source>
</evidence>
<dbReference type="Gene3D" id="3.10.20.90">
    <property type="entry name" value="Phosphatidylinositol 3-kinase Catalytic Subunit, Chain A, domain 1"/>
    <property type="match status" value="1"/>
</dbReference>
<evidence type="ECO:0000259" key="2">
    <source>
        <dbReference type="PROSITE" id="PS50033"/>
    </source>
</evidence>
<dbReference type="AlphaFoldDB" id="W1PZK6"/>
<keyword evidence="4" id="KW-1185">Reference proteome</keyword>
<feature type="domain" description="UBX" evidence="2">
    <location>
        <begin position="106"/>
        <end position="182"/>
    </location>
</feature>
<evidence type="ECO:0000313" key="4">
    <source>
        <dbReference type="Proteomes" id="UP000017836"/>
    </source>
</evidence>
<feature type="chain" id="PRO_5004807964" description="UBX domain-containing protein" evidence="1">
    <location>
        <begin position="19"/>
        <end position="258"/>
    </location>
</feature>
<evidence type="ECO:0000256" key="1">
    <source>
        <dbReference type="SAM" id="SignalP"/>
    </source>
</evidence>